<dbReference type="PANTHER" id="PTHR37419">
    <property type="entry name" value="SERINE/THREONINE-PROTEIN KINASE TOXIN HIPA"/>
    <property type="match status" value="1"/>
</dbReference>
<dbReference type="Gene3D" id="1.10.1070.20">
    <property type="match status" value="1"/>
</dbReference>
<dbReference type="AlphaFoldDB" id="A0A7X5UVI9"/>
<dbReference type="InterPro" id="IPR052028">
    <property type="entry name" value="HipA_Ser/Thr_kinase"/>
</dbReference>
<sequence>MERTLDVHIDWRGETLQVGRLWARSKGNKETSSFEYTDRWRRHPYAFALDPLLPLTAGTFHTEGLFNAFTDPAPDRWGRNLLLRRERKRAKAEGRPARTLLDIDFLTLVEDENRLGALRFAEAGEATFLAHTDQAIPPIIKLAKLLSATTRILNDKESDDDLRLVLAPGASLGGARPKAAVIDAEGHLTIAKFPSPNDDWPVPRWEATAMTLARAAGIDVPDFALLVIQKRPVFVMRRFDRDEGGRRIPFISALTALAASDGDTRSYLELLDVLRTDGAAPERDAAQLWRRMVFNVLISNTDDHLRNHGYLRDTGGWLLAPAYDLNPMPIDVKPRHHALTLDEADDASSIDTAMAVAGQFGLKPAAAHTIAAEVAAAVLAWREVASDNGLSSAQIERMASAFEHADLAKAAA</sequence>
<evidence type="ECO:0000259" key="5">
    <source>
        <dbReference type="Pfam" id="PF13657"/>
    </source>
</evidence>
<gene>
    <name evidence="6" type="ORF">FHR20_000015</name>
</gene>
<comment type="similarity">
    <text evidence="1">Belongs to the HipA Ser/Thr kinase family.</text>
</comment>
<evidence type="ECO:0000259" key="4">
    <source>
        <dbReference type="Pfam" id="PF07804"/>
    </source>
</evidence>
<keyword evidence="2 6" id="KW-0808">Transferase</keyword>
<reference evidence="6 7" key="1">
    <citation type="submission" date="2020-03" db="EMBL/GenBank/DDBJ databases">
        <title>Genomic Encyclopedia of Type Strains, Phase IV (KMG-IV): sequencing the most valuable type-strain genomes for metagenomic binning, comparative biology and taxonomic classification.</title>
        <authorList>
            <person name="Goeker M."/>
        </authorList>
    </citation>
    <scope>NUCLEOTIDE SEQUENCE [LARGE SCALE GENOMIC DNA]</scope>
    <source>
        <strain evidence="6 7">DSM 4733</strain>
    </source>
</reference>
<evidence type="ECO:0000313" key="7">
    <source>
        <dbReference type="Proteomes" id="UP000564677"/>
    </source>
</evidence>
<dbReference type="Pfam" id="PF13657">
    <property type="entry name" value="Couple_hipA"/>
    <property type="match status" value="1"/>
</dbReference>
<keyword evidence="7" id="KW-1185">Reference proteome</keyword>
<dbReference type="GO" id="GO:0005829">
    <property type="term" value="C:cytosol"/>
    <property type="evidence" value="ECO:0007669"/>
    <property type="project" value="TreeGrafter"/>
</dbReference>
<evidence type="ECO:0000256" key="1">
    <source>
        <dbReference type="ARBA" id="ARBA00010164"/>
    </source>
</evidence>
<dbReference type="Proteomes" id="UP000564677">
    <property type="component" value="Unassembled WGS sequence"/>
</dbReference>
<dbReference type="PANTHER" id="PTHR37419:SF8">
    <property type="entry name" value="TOXIN YJJJ"/>
    <property type="match status" value="1"/>
</dbReference>
<evidence type="ECO:0000256" key="3">
    <source>
        <dbReference type="ARBA" id="ARBA00022777"/>
    </source>
</evidence>
<protein>
    <submittedName>
        <fullName evidence="6">Serine/threonine-protein kinase HipA</fullName>
        <ecNumber evidence="6">2.7.11.1</ecNumber>
    </submittedName>
</protein>
<dbReference type="InterPro" id="IPR017508">
    <property type="entry name" value="HipA_N1"/>
</dbReference>
<dbReference type="GO" id="GO:0004674">
    <property type="term" value="F:protein serine/threonine kinase activity"/>
    <property type="evidence" value="ECO:0007669"/>
    <property type="project" value="UniProtKB-EC"/>
</dbReference>
<keyword evidence="3 6" id="KW-0418">Kinase</keyword>
<proteinExistence type="inferred from homology"/>
<dbReference type="InterPro" id="IPR012893">
    <property type="entry name" value="HipA-like_C"/>
</dbReference>
<dbReference type="RefSeq" id="WP_167297663.1">
    <property type="nucleotide sequence ID" value="NZ_JAASQV010000001.1"/>
</dbReference>
<organism evidence="6 7">
    <name type="scientific">Sphingomonas leidyi</name>
    <dbReference type="NCBI Taxonomy" id="68569"/>
    <lineage>
        <taxon>Bacteria</taxon>
        <taxon>Pseudomonadati</taxon>
        <taxon>Pseudomonadota</taxon>
        <taxon>Alphaproteobacteria</taxon>
        <taxon>Sphingomonadales</taxon>
        <taxon>Sphingomonadaceae</taxon>
        <taxon>Sphingomonas</taxon>
    </lineage>
</organism>
<accession>A0A7X5UVI9</accession>
<evidence type="ECO:0000256" key="2">
    <source>
        <dbReference type="ARBA" id="ARBA00022679"/>
    </source>
</evidence>
<comment type="caution">
    <text evidence="6">The sequence shown here is derived from an EMBL/GenBank/DDBJ whole genome shotgun (WGS) entry which is preliminary data.</text>
</comment>
<dbReference type="EMBL" id="JAASQV010000001">
    <property type="protein sequence ID" value="NIJ63084.1"/>
    <property type="molecule type" value="Genomic_DNA"/>
</dbReference>
<evidence type="ECO:0000313" key="6">
    <source>
        <dbReference type="EMBL" id="NIJ63084.1"/>
    </source>
</evidence>
<feature type="domain" description="HipA-like C-terminal" evidence="4">
    <location>
        <begin position="171"/>
        <end position="379"/>
    </location>
</feature>
<dbReference type="EC" id="2.7.11.1" evidence="6"/>
<feature type="domain" description="HipA N-terminal subdomain 1" evidence="5">
    <location>
        <begin position="16"/>
        <end position="89"/>
    </location>
</feature>
<dbReference type="Pfam" id="PF07804">
    <property type="entry name" value="HipA_C"/>
    <property type="match status" value="1"/>
</dbReference>
<name>A0A7X5UVI9_9SPHN</name>